<dbReference type="InterPro" id="IPR000719">
    <property type="entry name" value="Prot_kinase_dom"/>
</dbReference>
<feature type="compositionally biased region" description="Polar residues" evidence="7">
    <location>
        <begin position="67"/>
        <end position="87"/>
    </location>
</feature>
<keyword evidence="6" id="KW-0067">ATP-binding</keyword>
<dbReference type="Pfam" id="PF00069">
    <property type="entry name" value="Pkinase"/>
    <property type="match status" value="1"/>
</dbReference>
<evidence type="ECO:0000256" key="4">
    <source>
        <dbReference type="ARBA" id="ARBA00022741"/>
    </source>
</evidence>
<dbReference type="EC" id="2.7.11.1" evidence="1"/>
<evidence type="ECO:0000313" key="9">
    <source>
        <dbReference type="EMBL" id="VDP74659.1"/>
    </source>
</evidence>
<evidence type="ECO:0000259" key="8">
    <source>
        <dbReference type="PROSITE" id="PS50011"/>
    </source>
</evidence>
<dbReference type="AlphaFoldDB" id="A0A3P8K3P6"/>
<dbReference type="GO" id="GO:0004674">
    <property type="term" value="F:protein serine/threonine kinase activity"/>
    <property type="evidence" value="ECO:0007669"/>
    <property type="project" value="UniProtKB-KW"/>
</dbReference>
<dbReference type="PANTHER" id="PTHR44167:SF23">
    <property type="entry name" value="CDC7 KINASE, ISOFORM A-RELATED"/>
    <property type="match status" value="1"/>
</dbReference>
<name>A0A3P8K3P6_9TREM</name>
<accession>A0A3P8K3P6</accession>
<dbReference type="GO" id="GO:0005634">
    <property type="term" value="C:nucleus"/>
    <property type="evidence" value="ECO:0007669"/>
    <property type="project" value="TreeGrafter"/>
</dbReference>
<dbReference type="InterPro" id="IPR011009">
    <property type="entry name" value="Kinase-like_dom_sf"/>
</dbReference>
<dbReference type="GO" id="GO:0044773">
    <property type="term" value="P:mitotic DNA damage checkpoint signaling"/>
    <property type="evidence" value="ECO:0007669"/>
    <property type="project" value="TreeGrafter"/>
</dbReference>
<feature type="compositionally biased region" description="Polar residues" evidence="7">
    <location>
        <begin position="96"/>
        <end position="116"/>
    </location>
</feature>
<evidence type="ECO:0000256" key="3">
    <source>
        <dbReference type="ARBA" id="ARBA00022679"/>
    </source>
</evidence>
<evidence type="ECO:0000256" key="2">
    <source>
        <dbReference type="ARBA" id="ARBA00022527"/>
    </source>
</evidence>
<evidence type="ECO:0000256" key="5">
    <source>
        <dbReference type="ARBA" id="ARBA00022777"/>
    </source>
</evidence>
<keyword evidence="4" id="KW-0547">Nucleotide-binding</keyword>
<dbReference type="InterPro" id="IPR008271">
    <property type="entry name" value="Ser/Thr_kinase_AS"/>
</dbReference>
<feature type="region of interest" description="Disordered" evidence="7">
    <location>
        <begin position="53"/>
        <end position="116"/>
    </location>
</feature>
<evidence type="ECO:0000256" key="6">
    <source>
        <dbReference type="ARBA" id="ARBA00022840"/>
    </source>
</evidence>
<dbReference type="SMART" id="SM00220">
    <property type="entry name" value="S_TKc"/>
    <property type="match status" value="1"/>
</dbReference>
<dbReference type="GO" id="GO:0005524">
    <property type="term" value="F:ATP binding"/>
    <property type="evidence" value="ECO:0007669"/>
    <property type="project" value="UniProtKB-KW"/>
</dbReference>
<dbReference type="SUPFAM" id="SSF56112">
    <property type="entry name" value="Protein kinase-like (PK-like)"/>
    <property type="match status" value="1"/>
</dbReference>
<dbReference type="Proteomes" id="UP000272942">
    <property type="component" value="Unassembled WGS sequence"/>
</dbReference>
<protein>
    <recommendedName>
        <fullName evidence="1">non-specific serine/threonine protein kinase</fullName>
        <ecNumber evidence="1">2.7.11.1</ecNumber>
    </recommendedName>
</protein>
<keyword evidence="10" id="KW-1185">Reference proteome</keyword>
<feature type="domain" description="Protein kinase" evidence="8">
    <location>
        <begin position="1"/>
        <end position="326"/>
    </location>
</feature>
<organism evidence="9 10">
    <name type="scientific">Echinostoma caproni</name>
    <dbReference type="NCBI Taxonomy" id="27848"/>
    <lineage>
        <taxon>Eukaryota</taxon>
        <taxon>Metazoa</taxon>
        <taxon>Spiralia</taxon>
        <taxon>Lophotrochozoa</taxon>
        <taxon>Platyhelminthes</taxon>
        <taxon>Trematoda</taxon>
        <taxon>Digenea</taxon>
        <taxon>Plagiorchiida</taxon>
        <taxon>Echinostomata</taxon>
        <taxon>Echinostomatoidea</taxon>
        <taxon>Echinostomatidae</taxon>
        <taxon>Echinostoma</taxon>
    </lineage>
</organism>
<dbReference type="PROSITE" id="PS00108">
    <property type="entry name" value="PROTEIN_KINASE_ST"/>
    <property type="match status" value="1"/>
</dbReference>
<dbReference type="EMBL" id="UZAN01041986">
    <property type="protein sequence ID" value="VDP74659.1"/>
    <property type="molecule type" value="Genomic_DNA"/>
</dbReference>
<keyword evidence="2" id="KW-0723">Serine/threonine-protein kinase</keyword>
<proteinExistence type="predicted"/>
<keyword evidence="3" id="KW-0808">Transferase</keyword>
<dbReference type="OrthoDB" id="10020333at2759"/>
<evidence type="ECO:0000313" key="10">
    <source>
        <dbReference type="Proteomes" id="UP000272942"/>
    </source>
</evidence>
<evidence type="ECO:0000256" key="7">
    <source>
        <dbReference type="SAM" id="MobiDB-lite"/>
    </source>
</evidence>
<keyword evidence="5" id="KW-0418">Kinase</keyword>
<sequence>MLIALSYVHRHRIIHRDVKPTNFLMDSTTRRTPDDLALLTLLSDTRCFLIFQENNPPKTPRLDNNPVPIQTPSHSESGTLLSTSDGSPSMRIPATPLSNRGISRATPSHISSTSTTQSATPGACACGFRLTVCRGCRQLPRITAARRGGTLGFRPPEVMMRHTEQTTAVDVWAVGVILLSFLSGRYPFIKVDDDLDVLHAFTHLIGYERMQACAKALGRRLLVDPKPPPMDASDTPATWLKLRCVAIRKQEKKFAGLPPLLSNEKKLADKSATCSAVTGVETKKNPIALPASHVFPLSAYDLLAKLLEPNPNKRVSAYEALRHPFLSFNSPSGQSISLDGSHAQKCSNVDNESVQIPAGVSTKTPEATFTPRPQFN</sequence>
<evidence type="ECO:0000256" key="1">
    <source>
        <dbReference type="ARBA" id="ARBA00012513"/>
    </source>
</evidence>
<reference evidence="9 10" key="1">
    <citation type="submission" date="2018-11" db="EMBL/GenBank/DDBJ databases">
        <authorList>
            <consortium name="Pathogen Informatics"/>
        </authorList>
    </citation>
    <scope>NUCLEOTIDE SEQUENCE [LARGE SCALE GENOMIC DNA]</scope>
    <source>
        <strain evidence="9 10">Egypt</strain>
    </source>
</reference>
<dbReference type="Gene3D" id="1.10.510.10">
    <property type="entry name" value="Transferase(Phosphotransferase) domain 1"/>
    <property type="match status" value="1"/>
</dbReference>
<dbReference type="PANTHER" id="PTHR44167">
    <property type="entry name" value="OVARIAN-SPECIFIC SERINE/THREONINE-PROTEIN KINASE LOK-RELATED"/>
    <property type="match status" value="1"/>
</dbReference>
<dbReference type="PROSITE" id="PS50011">
    <property type="entry name" value="PROTEIN_KINASE_DOM"/>
    <property type="match status" value="1"/>
</dbReference>
<gene>
    <name evidence="9" type="ORF">ECPE_LOCUS5142</name>
</gene>